<gene>
    <name evidence="7" type="ORF">TGEB3V08_LOCUS7983</name>
</gene>
<protein>
    <recommendedName>
        <fullName evidence="6">C2H2-type domain-containing protein</fullName>
    </recommendedName>
</protein>
<dbReference type="GO" id="GO:0043565">
    <property type="term" value="F:sequence-specific DNA binding"/>
    <property type="evidence" value="ECO:0007669"/>
    <property type="project" value="TreeGrafter"/>
</dbReference>
<dbReference type="PROSITE" id="PS50157">
    <property type="entry name" value="ZINC_FINGER_C2H2_2"/>
    <property type="match status" value="1"/>
</dbReference>
<dbReference type="Pfam" id="PF13894">
    <property type="entry name" value="zf-C2H2_4"/>
    <property type="match status" value="1"/>
</dbReference>
<evidence type="ECO:0000256" key="5">
    <source>
        <dbReference type="PROSITE-ProRule" id="PRU00042"/>
    </source>
</evidence>
<dbReference type="GO" id="GO:0005634">
    <property type="term" value="C:nucleus"/>
    <property type="evidence" value="ECO:0007669"/>
    <property type="project" value="TreeGrafter"/>
</dbReference>
<evidence type="ECO:0000313" key="7">
    <source>
        <dbReference type="EMBL" id="CAD7601499.1"/>
    </source>
</evidence>
<evidence type="ECO:0000256" key="3">
    <source>
        <dbReference type="ARBA" id="ARBA00022771"/>
    </source>
</evidence>
<dbReference type="AlphaFoldDB" id="A0A7R9K4R5"/>
<dbReference type="PANTHER" id="PTHR24408">
    <property type="entry name" value="ZINC FINGER PROTEIN"/>
    <property type="match status" value="1"/>
</dbReference>
<name>A0A7R9K4R5_TIMGE</name>
<accession>A0A7R9K4R5</accession>
<keyword evidence="2" id="KW-0677">Repeat</keyword>
<proteinExistence type="predicted"/>
<keyword evidence="4" id="KW-0862">Zinc</keyword>
<dbReference type="GO" id="GO:0008270">
    <property type="term" value="F:zinc ion binding"/>
    <property type="evidence" value="ECO:0007669"/>
    <property type="project" value="UniProtKB-KW"/>
</dbReference>
<dbReference type="SUPFAM" id="SSF57667">
    <property type="entry name" value="beta-beta-alpha zinc fingers"/>
    <property type="match status" value="1"/>
</dbReference>
<dbReference type="PROSITE" id="PS00028">
    <property type="entry name" value="ZINC_FINGER_C2H2_1"/>
    <property type="match status" value="3"/>
</dbReference>
<evidence type="ECO:0000256" key="4">
    <source>
        <dbReference type="ARBA" id="ARBA00022833"/>
    </source>
</evidence>
<dbReference type="GO" id="GO:0000981">
    <property type="term" value="F:DNA-binding transcription factor activity, RNA polymerase II-specific"/>
    <property type="evidence" value="ECO:0007669"/>
    <property type="project" value="TreeGrafter"/>
</dbReference>
<dbReference type="PANTHER" id="PTHR24408:SF64">
    <property type="entry name" value="LINKING IMMUNITY AND METABOLISM-RELATED"/>
    <property type="match status" value="1"/>
</dbReference>
<dbReference type="EMBL" id="OE842826">
    <property type="protein sequence ID" value="CAD7601499.1"/>
    <property type="molecule type" value="Genomic_DNA"/>
</dbReference>
<evidence type="ECO:0000256" key="1">
    <source>
        <dbReference type="ARBA" id="ARBA00022723"/>
    </source>
</evidence>
<keyword evidence="1" id="KW-0479">Metal-binding</keyword>
<reference evidence="7" key="1">
    <citation type="submission" date="2020-11" db="EMBL/GenBank/DDBJ databases">
        <authorList>
            <person name="Tran Van P."/>
        </authorList>
    </citation>
    <scope>NUCLEOTIDE SEQUENCE</scope>
</reference>
<dbReference type="SMART" id="SM00355">
    <property type="entry name" value="ZnF_C2H2"/>
    <property type="match status" value="3"/>
</dbReference>
<evidence type="ECO:0000259" key="6">
    <source>
        <dbReference type="PROSITE" id="PS50157"/>
    </source>
</evidence>
<dbReference type="Gene3D" id="3.30.160.60">
    <property type="entry name" value="Classic Zinc Finger"/>
    <property type="match status" value="2"/>
</dbReference>
<feature type="domain" description="C2H2-type" evidence="6">
    <location>
        <begin position="21"/>
        <end position="49"/>
    </location>
</feature>
<dbReference type="InterPro" id="IPR013087">
    <property type="entry name" value="Znf_C2H2_type"/>
</dbReference>
<keyword evidence="3 5" id="KW-0863">Zinc-finger</keyword>
<organism evidence="7">
    <name type="scientific">Timema genevievae</name>
    <name type="common">Walking stick</name>
    <dbReference type="NCBI Taxonomy" id="629358"/>
    <lineage>
        <taxon>Eukaryota</taxon>
        <taxon>Metazoa</taxon>
        <taxon>Ecdysozoa</taxon>
        <taxon>Arthropoda</taxon>
        <taxon>Hexapoda</taxon>
        <taxon>Insecta</taxon>
        <taxon>Pterygota</taxon>
        <taxon>Neoptera</taxon>
        <taxon>Polyneoptera</taxon>
        <taxon>Phasmatodea</taxon>
        <taxon>Timematodea</taxon>
        <taxon>Timematoidea</taxon>
        <taxon>Timematidae</taxon>
        <taxon>Timema</taxon>
    </lineage>
</organism>
<dbReference type="InterPro" id="IPR036236">
    <property type="entry name" value="Znf_C2H2_sf"/>
</dbReference>
<evidence type="ECO:0000256" key="2">
    <source>
        <dbReference type="ARBA" id="ARBA00022737"/>
    </source>
</evidence>
<sequence length="292" mass="32720">MPLPVLAGAVGLGSSPSCVRPPCPFCGRVYSSPSNLRQHVINVHSQTSEDQWHHCQVCSKRCKTKHYLINHMLQVHGIRQRQILGFNDIRHYYTIFQIKRELSQIWRADLISSGTFNGSRQSHSYQLVALLAVVGGADQIIFETILVACIAGAGRSYECPLCDALIGELYAMRSHLEHHYPRDSPTCPVTCCAKAFLHPNSVRNYMRIKHTQHMMISLVHLDLCDSSLLMTLIRDMIYNSIQIDTKHCLCVANRAECAGEHLMLGGRLGYDCLVQTIHTLADSASTPALWLP</sequence>